<feature type="domain" description="SnoaL-like" evidence="1">
    <location>
        <begin position="51"/>
        <end position="161"/>
    </location>
</feature>
<protein>
    <submittedName>
        <fullName evidence="2">Nuclear transport factor 2 family protein</fullName>
    </submittedName>
</protein>
<evidence type="ECO:0000313" key="2">
    <source>
        <dbReference type="EMBL" id="ASP47653.1"/>
    </source>
</evidence>
<evidence type="ECO:0000259" key="1">
    <source>
        <dbReference type="Pfam" id="PF13474"/>
    </source>
</evidence>
<dbReference type="EMBL" id="CP020465">
    <property type="protein sequence ID" value="ASP47653.1"/>
    <property type="molecule type" value="Genomic_DNA"/>
</dbReference>
<gene>
    <name evidence="2" type="ORF">B5D82_07735</name>
</gene>
<dbReference type="InterPro" id="IPR032710">
    <property type="entry name" value="NTF2-like_dom_sf"/>
</dbReference>
<sequence length="169" mass="19263">MSCLVSLVETSTRIRKMNVKLTIVLIITIAAFSTHAESWNKQQTEVWNIVLASYEDIDKRDNNWTDKWVTEDAIVWGSSTPMPRSRSAIKRWEKFSLDDGTINNVAEYSPTAIVVHGDTAVAHYYYSNGTTSKKGDQKVTHGRCSDVLVKDKKSWKFVAWHCADEPKKH</sequence>
<dbReference type="AlphaFoldDB" id="A0A222G7S0"/>
<dbReference type="InterPro" id="IPR037401">
    <property type="entry name" value="SnoaL-like"/>
</dbReference>
<dbReference type="KEGG" id="cber:B5D82_07735"/>
<accession>A0A222G7S0</accession>
<dbReference type="SUPFAM" id="SSF54427">
    <property type="entry name" value="NTF2-like"/>
    <property type="match status" value="1"/>
</dbReference>
<organism evidence="2 3">
    <name type="scientific">Cognaticolwellia beringensis</name>
    <dbReference type="NCBI Taxonomy" id="1967665"/>
    <lineage>
        <taxon>Bacteria</taxon>
        <taxon>Pseudomonadati</taxon>
        <taxon>Pseudomonadota</taxon>
        <taxon>Gammaproteobacteria</taxon>
        <taxon>Alteromonadales</taxon>
        <taxon>Colwelliaceae</taxon>
        <taxon>Cognaticolwellia</taxon>
    </lineage>
</organism>
<dbReference type="Pfam" id="PF13474">
    <property type="entry name" value="SnoaL_3"/>
    <property type="match status" value="1"/>
</dbReference>
<proteinExistence type="predicted"/>
<evidence type="ECO:0000313" key="3">
    <source>
        <dbReference type="Proteomes" id="UP000202259"/>
    </source>
</evidence>
<name>A0A222G7S0_9GAMM</name>
<reference evidence="2 3" key="1">
    <citation type="submission" date="2017-08" db="EMBL/GenBank/DDBJ databases">
        <title>Complete genome of Colwellia sp. NB097-1, a psychrophile bacterium ioslated from Bering Sea.</title>
        <authorList>
            <person name="Chen X."/>
        </authorList>
    </citation>
    <scope>NUCLEOTIDE SEQUENCE [LARGE SCALE GENOMIC DNA]</scope>
    <source>
        <strain evidence="2 3">NB097-1</strain>
    </source>
</reference>
<keyword evidence="3" id="KW-1185">Reference proteome</keyword>
<dbReference type="Proteomes" id="UP000202259">
    <property type="component" value="Chromosome"/>
</dbReference>
<dbReference type="Gene3D" id="3.10.450.50">
    <property type="match status" value="1"/>
</dbReference>